<dbReference type="InterPro" id="IPR014710">
    <property type="entry name" value="RmlC-like_jellyroll"/>
</dbReference>
<dbReference type="Gene3D" id="2.60.120.10">
    <property type="entry name" value="Jelly Rolls"/>
    <property type="match status" value="1"/>
</dbReference>
<dbReference type="InterPro" id="IPR001387">
    <property type="entry name" value="Cro/C1-type_HTH"/>
</dbReference>
<dbReference type="Gene3D" id="1.10.260.40">
    <property type="entry name" value="lambda repressor-like DNA-binding domains"/>
    <property type="match status" value="1"/>
</dbReference>
<dbReference type="InterPro" id="IPR011051">
    <property type="entry name" value="RmlC_Cupin_sf"/>
</dbReference>
<dbReference type="GO" id="GO:0003677">
    <property type="term" value="F:DNA binding"/>
    <property type="evidence" value="ECO:0007669"/>
    <property type="project" value="UniProtKB-KW"/>
</dbReference>
<dbReference type="Pfam" id="PF01381">
    <property type="entry name" value="HTH_3"/>
    <property type="match status" value="1"/>
</dbReference>
<gene>
    <name evidence="3" type="ORF">ETX26_07660</name>
</gene>
<dbReference type="SMART" id="SM00530">
    <property type="entry name" value="HTH_XRE"/>
    <property type="match status" value="1"/>
</dbReference>
<dbReference type="InterPro" id="IPR010982">
    <property type="entry name" value="Lambda_DNA-bd_dom_sf"/>
</dbReference>
<dbReference type="OrthoDB" id="9805356at2"/>
<name>A0A4Q2KN11_9SPHN</name>
<comment type="caution">
    <text evidence="3">The sequence shown here is derived from an EMBL/GenBank/DDBJ whole genome shotgun (WGS) entry which is preliminary data.</text>
</comment>
<feature type="domain" description="HTH cro/C1-type" evidence="2">
    <location>
        <begin position="27"/>
        <end position="81"/>
    </location>
</feature>
<evidence type="ECO:0000259" key="2">
    <source>
        <dbReference type="PROSITE" id="PS50943"/>
    </source>
</evidence>
<organism evidence="3 4">
    <name type="scientific">Pelagerythrobacter rhizovicinus</name>
    <dbReference type="NCBI Taxonomy" id="2268576"/>
    <lineage>
        <taxon>Bacteria</taxon>
        <taxon>Pseudomonadati</taxon>
        <taxon>Pseudomonadota</taxon>
        <taxon>Alphaproteobacteria</taxon>
        <taxon>Sphingomonadales</taxon>
        <taxon>Erythrobacteraceae</taxon>
        <taxon>Pelagerythrobacter</taxon>
    </lineage>
</organism>
<proteinExistence type="predicted"/>
<dbReference type="PANTHER" id="PTHR46797">
    <property type="entry name" value="HTH-TYPE TRANSCRIPTIONAL REGULATOR"/>
    <property type="match status" value="1"/>
</dbReference>
<dbReference type="SUPFAM" id="SSF47413">
    <property type="entry name" value="lambda repressor-like DNA-binding domains"/>
    <property type="match status" value="1"/>
</dbReference>
<dbReference type="CDD" id="cd02209">
    <property type="entry name" value="cupin_XRE_C"/>
    <property type="match status" value="1"/>
</dbReference>
<sequence length="203" mass="23162">MGPTDYLEELRGPRRRRGTSFHLGDRIRQLRRERKLTLEEAGRLTSLAASTLSKIENDQMSPTFDVVQKLAHGFDIDITELFATDSGHRPGSRRSVTLKSEGRMMETPVYRHRLLASELSHKKILPFISSIKARSVDEFSEWASHEGEEFLYVLEGEVRFCTEHYEPVALGPGDSIYIDASMRHVCYSTSEKDAVVMWINTGE</sequence>
<keyword evidence="4" id="KW-1185">Reference proteome</keyword>
<dbReference type="AlphaFoldDB" id="A0A4Q2KN11"/>
<dbReference type="Pfam" id="PF07883">
    <property type="entry name" value="Cupin_2"/>
    <property type="match status" value="1"/>
</dbReference>
<dbReference type="SUPFAM" id="SSF51182">
    <property type="entry name" value="RmlC-like cupins"/>
    <property type="match status" value="1"/>
</dbReference>
<dbReference type="InterPro" id="IPR013096">
    <property type="entry name" value="Cupin_2"/>
</dbReference>
<dbReference type="Proteomes" id="UP000293623">
    <property type="component" value="Unassembled WGS sequence"/>
</dbReference>
<evidence type="ECO:0000256" key="1">
    <source>
        <dbReference type="ARBA" id="ARBA00023125"/>
    </source>
</evidence>
<dbReference type="GO" id="GO:0003700">
    <property type="term" value="F:DNA-binding transcription factor activity"/>
    <property type="evidence" value="ECO:0007669"/>
    <property type="project" value="TreeGrafter"/>
</dbReference>
<dbReference type="CDD" id="cd00093">
    <property type="entry name" value="HTH_XRE"/>
    <property type="match status" value="1"/>
</dbReference>
<dbReference type="PANTHER" id="PTHR46797:SF20">
    <property type="entry name" value="BLR4304 PROTEIN"/>
    <property type="match status" value="1"/>
</dbReference>
<reference evidence="3 4" key="1">
    <citation type="submission" date="2019-01" db="EMBL/GenBank/DDBJ databases">
        <title>Altererythrobacter rhizovicinus sp. nov., isolated from the rhizosphere soil of Haloxylon ammodendron.</title>
        <authorList>
            <person name="Li H.-P."/>
            <person name="Gou J.-Y."/>
            <person name="Yao D."/>
            <person name="Han Q.-Q."/>
            <person name="Shao K.-Z."/>
            <person name="Zhao Q."/>
            <person name="Zhang J.-L."/>
        </authorList>
    </citation>
    <scope>NUCLEOTIDE SEQUENCE [LARGE SCALE GENOMIC DNA]</scope>
    <source>
        <strain evidence="3 4">AY-3R</strain>
    </source>
</reference>
<evidence type="ECO:0000313" key="4">
    <source>
        <dbReference type="Proteomes" id="UP000293623"/>
    </source>
</evidence>
<dbReference type="PROSITE" id="PS50943">
    <property type="entry name" value="HTH_CROC1"/>
    <property type="match status" value="1"/>
</dbReference>
<dbReference type="InterPro" id="IPR050807">
    <property type="entry name" value="TransReg_Diox_bact_type"/>
</dbReference>
<keyword evidence="1" id="KW-0238">DNA-binding</keyword>
<dbReference type="EMBL" id="SDPV01000001">
    <property type="protein sequence ID" value="RXZ66738.1"/>
    <property type="molecule type" value="Genomic_DNA"/>
</dbReference>
<evidence type="ECO:0000313" key="3">
    <source>
        <dbReference type="EMBL" id="RXZ66738.1"/>
    </source>
</evidence>
<protein>
    <submittedName>
        <fullName evidence="3">XRE family transcriptional regulator</fullName>
    </submittedName>
</protein>
<accession>A0A4Q2KN11</accession>
<dbReference type="GO" id="GO:0005829">
    <property type="term" value="C:cytosol"/>
    <property type="evidence" value="ECO:0007669"/>
    <property type="project" value="TreeGrafter"/>
</dbReference>